<dbReference type="SUPFAM" id="SSF46997">
    <property type="entry name" value="Bacterial immunoglobulin/albumin-binding domains"/>
    <property type="match status" value="1"/>
</dbReference>
<evidence type="ECO:0000256" key="1">
    <source>
        <dbReference type="ARBA" id="ARBA00022512"/>
    </source>
</evidence>
<feature type="domain" description="Gram-positive cocci surface proteins LPxTG" evidence="6">
    <location>
        <begin position="4367"/>
        <end position="4401"/>
    </location>
</feature>
<feature type="compositionally biased region" description="Basic and acidic residues" evidence="5">
    <location>
        <begin position="3446"/>
        <end position="3471"/>
    </location>
</feature>
<dbReference type="NCBIfam" id="TIGR01167">
    <property type="entry name" value="LPXTG_anchor"/>
    <property type="match status" value="1"/>
</dbReference>
<feature type="region of interest" description="Disordered" evidence="5">
    <location>
        <begin position="3754"/>
        <end position="3778"/>
    </location>
</feature>
<evidence type="ECO:0000256" key="2">
    <source>
        <dbReference type="ARBA" id="ARBA00022525"/>
    </source>
</evidence>
<feature type="region of interest" description="Disordered" evidence="5">
    <location>
        <begin position="756"/>
        <end position="779"/>
    </location>
</feature>
<feature type="compositionally biased region" description="Basic and acidic residues" evidence="5">
    <location>
        <begin position="2908"/>
        <end position="2931"/>
    </location>
</feature>
<evidence type="ECO:0000259" key="6">
    <source>
        <dbReference type="PROSITE" id="PS50847"/>
    </source>
</evidence>
<feature type="region of interest" description="Disordered" evidence="5">
    <location>
        <begin position="3829"/>
        <end position="3858"/>
    </location>
</feature>
<feature type="region of interest" description="Disordered" evidence="5">
    <location>
        <begin position="1445"/>
        <end position="1468"/>
    </location>
</feature>
<feature type="region of interest" description="Disordered" evidence="5">
    <location>
        <begin position="2508"/>
        <end position="2562"/>
    </location>
</feature>
<feature type="region of interest" description="Disordered" evidence="5">
    <location>
        <begin position="1375"/>
        <end position="1395"/>
    </location>
</feature>
<comment type="caution">
    <text evidence="7">The sequence shown here is derived from an EMBL/GenBank/DDBJ whole genome shotgun (WGS) entry which is preliminary data.</text>
</comment>
<accession>A0AB36JML0</accession>
<feature type="region of interest" description="Disordered" evidence="5">
    <location>
        <begin position="1829"/>
        <end position="1865"/>
    </location>
</feature>
<dbReference type="Proteomes" id="UP000188600">
    <property type="component" value="Unassembled WGS sequence"/>
</dbReference>
<feature type="compositionally biased region" description="Basic and acidic residues" evidence="5">
    <location>
        <begin position="1661"/>
        <end position="1700"/>
    </location>
</feature>
<feature type="region of interest" description="Disordered" evidence="5">
    <location>
        <begin position="4062"/>
        <end position="4093"/>
    </location>
</feature>
<dbReference type="Pfam" id="PF00746">
    <property type="entry name" value="Gram_pos_anchor"/>
    <property type="match status" value="1"/>
</dbReference>
<dbReference type="InterPro" id="IPR026395">
    <property type="entry name" value="CshA_fibril"/>
</dbReference>
<dbReference type="NCBIfam" id="TIGR04225">
    <property type="entry name" value="CshA_fibril_rpt"/>
    <property type="match status" value="3"/>
</dbReference>
<feature type="region of interest" description="Disordered" evidence="5">
    <location>
        <begin position="2446"/>
        <end position="2474"/>
    </location>
</feature>
<feature type="region of interest" description="Disordered" evidence="5">
    <location>
        <begin position="3602"/>
        <end position="3623"/>
    </location>
</feature>
<dbReference type="InterPro" id="IPR045474">
    <property type="entry name" value="GEVED"/>
</dbReference>
<feature type="region of interest" description="Disordered" evidence="5">
    <location>
        <begin position="4137"/>
        <end position="4167"/>
    </location>
</feature>
<evidence type="ECO:0000313" key="7">
    <source>
        <dbReference type="EMBL" id="ONK27660.1"/>
    </source>
</evidence>
<evidence type="ECO:0000256" key="5">
    <source>
        <dbReference type="SAM" id="MobiDB-lite"/>
    </source>
</evidence>
<feature type="region of interest" description="Disordered" evidence="5">
    <location>
        <begin position="2986"/>
        <end position="3008"/>
    </location>
</feature>
<dbReference type="InterPro" id="IPR005877">
    <property type="entry name" value="YSIRK_signal_dom"/>
</dbReference>
<feature type="compositionally biased region" description="Basic and acidic residues" evidence="5">
    <location>
        <begin position="2510"/>
        <end position="2547"/>
    </location>
</feature>
<feature type="compositionally biased region" description="Basic and acidic residues" evidence="5">
    <location>
        <begin position="4062"/>
        <end position="4087"/>
    </location>
</feature>
<dbReference type="InterPro" id="IPR011439">
    <property type="entry name" value="DUF1542"/>
</dbReference>
<keyword evidence="3" id="KW-0732">Signal</keyword>
<feature type="region of interest" description="Disordered" evidence="5">
    <location>
        <begin position="187"/>
        <end position="287"/>
    </location>
</feature>
<feature type="compositionally biased region" description="Basic and acidic residues" evidence="5">
    <location>
        <begin position="2681"/>
        <end position="2701"/>
    </location>
</feature>
<name>A0AB36JML0_9STRE</name>
<feature type="compositionally biased region" description="Low complexity" evidence="5">
    <location>
        <begin position="2121"/>
        <end position="2137"/>
    </location>
</feature>
<proteinExistence type="predicted"/>
<feature type="compositionally biased region" description="Basic and acidic residues" evidence="5">
    <location>
        <begin position="222"/>
        <end position="249"/>
    </location>
</feature>
<feature type="region of interest" description="Disordered" evidence="5">
    <location>
        <begin position="3913"/>
        <end position="3932"/>
    </location>
</feature>
<feature type="compositionally biased region" description="Basic and acidic residues" evidence="5">
    <location>
        <begin position="1907"/>
        <end position="1931"/>
    </location>
</feature>
<organism evidence="7 8">
    <name type="scientific">Streptococcus azizii</name>
    <dbReference type="NCBI Taxonomy" id="1579424"/>
    <lineage>
        <taxon>Bacteria</taxon>
        <taxon>Bacillati</taxon>
        <taxon>Bacillota</taxon>
        <taxon>Bacilli</taxon>
        <taxon>Lactobacillales</taxon>
        <taxon>Streptococcaceae</taxon>
        <taxon>Streptococcus</taxon>
    </lineage>
</organism>
<protein>
    <recommendedName>
        <fullName evidence="6">Gram-positive cocci surface proteins LPxTG domain-containing protein</fullName>
    </recommendedName>
</protein>
<feature type="compositionally biased region" description="Basic and acidic residues" evidence="5">
    <location>
        <begin position="4140"/>
        <end position="4164"/>
    </location>
</feature>
<keyword evidence="1" id="KW-0134">Cell wall</keyword>
<dbReference type="EMBL" id="MSPT01000008">
    <property type="protein sequence ID" value="ONK27660.1"/>
    <property type="molecule type" value="Genomic_DNA"/>
</dbReference>
<evidence type="ECO:0000256" key="4">
    <source>
        <dbReference type="ARBA" id="ARBA00023088"/>
    </source>
</evidence>
<dbReference type="Pfam" id="PF18938">
    <property type="entry name" value="aRib"/>
    <property type="match status" value="1"/>
</dbReference>
<dbReference type="Gene3D" id="1.20.120.1850">
    <property type="entry name" value="Ebh helix bundles repeating unit (S and A modules)"/>
    <property type="match status" value="1"/>
</dbReference>
<feature type="region of interest" description="Disordered" evidence="5">
    <location>
        <begin position="2827"/>
        <end position="2853"/>
    </location>
</feature>
<feature type="region of interest" description="Disordered" evidence="5">
    <location>
        <begin position="54"/>
        <end position="104"/>
    </location>
</feature>
<feature type="region of interest" description="Disordered" evidence="5">
    <location>
        <begin position="1584"/>
        <end position="1702"/>
    </location>
</feature>
<keyword evidence="2" id="KW-0964">Secreted</keyword>
<dbReference type="PANTHER" id="PTHR34491">
    <property type="entry name" value="A-TYPE INCLUSION PROTEIN, PUTATIVE-RELATED"/>
    <property type="match status" value="1"/>
</dbReference>
<sequence length="4401" mass="454941">MESFFKQLTRFRFGIRKYNIGTVSVLLGVLAFLTLQSGQTVQADMVGETEVSSALETGATEESRIQATEESGDTAEKTENKTDATVPPVETPTEDSASPVPVSVDDESASVSRLELSHKIAVGELTKLTAEEKSQVETEVRRSNPSLPADSIVTVADNGHVTVMLPTGMQLMLVAEQVVMQAEKTVSSPAIVQPASETPAVQNKDEAESSSSSQAGIAATAEAKENQGKGPTVEEGREAREAIATEKIEAPITPQIVPNELQERRRRVRRSAFRNATPATNADPSQNYRQYVGTSVERLKNQIIFLDFNDTKALTNVGPNNTLRVGTRLVKEIVPGYTITLEVTKLRPFNATEIYRQRGGKNYDANAINKNNTSNAPASIILAAQDAVYSSAKNAGLDTGGKTVIQSQNNGDNVGVEFSVKANLNGREVPANVVLMTGEEPSEHELELYTTDGQPFELLTELSGPRTTSSYKPIDNPWYAPSSATYTVNGSTKIDEGWLNTQVTAETQQKVTRNGVTYADGLGTRVFGPIQAANHVNSVPVVLTRDARNIGVYINSRGKQGAMIGFVIFDTGDAPASYGTARHTISTGVANNLQQPYLGTTRPDVDIASNQSTVVAWEGDDRTDNADEGTRQLLGAGEIVDKNGISTNGNYPLQKAGDSTYKLTVLASKNGSATAYARAFIDFDGDGRFDGAAESSDIVQVTGNNQKVIFTFQGIPQNVDVSKMLLGGRVRIALDREDVEKPTGVAYSGEVEDFQIQQTIPPRGSKKETRGQKGEQQSTTVTFTAYGKRSYNVNADNHLDASRPYKFVVNGQVSEEATLTVAGQGTYRLNPQSGVITFTPEADFVGVATGVVVRAWDENGADTGWTAEPRSGLANINTVSGQTMDAVYIPEVLIPDLTTSNKETNGLQGQAQSVEIVFQKTLDQARVTPNATYPVKLLALGSNTPVTAPITVSGQGVYSVDGMTGQVTFTPEKGFVGTARPIQVQLTISVGVDKTGNPVLRTATATYTPTVRAVTPSGGVVTTTDEQGRVQSEVVPFTPGDVSVPMDDSQPATFADGTRSKTIVGEGTYTLAADGRVTFTPETTFVGLGTELQVVRRDVNGTQATGSYRATVRPDETKPTIATLDNRLVEKNSSVTITPQVTDNIGVKAVTVNGLPAGLTADSQGRITGRITAPSGTYTVTVVAEDTTGNRSDAQTFTLTVVDKSQLVIKIDEQNTVKPTPHYEKADLDKKAAYDAALQAGQAVLENPNSEQAEIEQAIQAIEAAKMALNGEVNGAKDHAKSALDRAAEDKKNAIDARSDLTAEEKQSAKDLVDSEVQKAKDAIDAATTNDGVENAKSAGVDAITAVNPDATAKTEAKEAIEAAATAKKAEIDSRTDLTAEEKQSAKSDVDTKAQTAKDAIDAATTNTDVETAKTSGVSTITAVNPPVTAKTEAKEAIEAAATAKKSEIDGRSDLTSEEKEAAKSDVDTKAQTAKDAVDAATTNTDVETAKTSGVDTIRAVNPPATAKTEAKQAIEAAATAKKSEIDGRSDLTSEEKEAAKSDVDTKAQTAKDAVDAATTNDSVFTAKTAGVDTIRAVNPDATAKTEAKKAIDEAATAKKSEIDGRSDLTAEEKATAKSDVDTKAKTAKDAVDAATTNTDVETAKTSSVDTIRAVNPDATAKTEAKKAIDEAATAKKTEIDGRSDLTSEEKESAKSDVDTKAQTAKAAVDAATTNADVETAKTSGVDTIRAVNPGATAKTEAKEAIEAAATAKKEAIDSRTDLTDEEKQTAKADVDAKAQTAKDAVDAATTNTDVETAKTSGVSTITAVNPDATAKTEAKKAIEAAATAKKEAIDSRTDLTDEEKQTAKADVDAKAQTAKDAVDAATTNDSVFTAKTAGVDTIRAVNPAATAKTEAKEAIEAAATAKKSEIDGRSDLTSEEKEAAKSDVDTKAQTAKDAIDAATTNDGVETAKTSGVSTITAVNPSATAKTEAKEAIEAAATAKKEAIDSRTDLTDEEKQSAKDLVDSEVQKAKDTIDAATTNDGVETAKTSGVATITSVNPPATAKTEAKKAIDEAATAKKEAIDSRTDLTDEEKQTAKSDVDAKAQTAKNAIDAATTNTDVETAKTSGVDTIRAVNPPATAKTEAKQAIEAAATAKKSEIDGRSDLTSEEKEAAKSDVDTKAQTAKDSVDAAITNTDVETAKTSGVDTIRAVTPNATAKTEAKKAIDEAATAKKAEIESRPDLTSEEKEAAKSDVDTKAQTAKAAVDAATTNDGVATAKTSGVATITNVNPPAIAKTEAKKAIDEAATAKKAAIDSRTDLTDEEKQSAKSDVDIKAQTAKDAIDAATTNDGVATAKSAGVDVITAVNPPATAKTEAKKAIDEAATAKKAEIDGRSDLTAEEKATAKSDVDTKAQTAKAAVDVATTNDGVATAKTAGVDVITAVNPDATAKTEAKKAIDDAAAAKKSEIDGRSDLTSEEKEAAKSDVDTKAQTAKDTIDAATTNDGVSTAKTAGVDVITAVNPPATAKTEAKQAIDEAATAKKSEIDSRPDLTSEEKEAAKSDVDAKAQTAKDAVDAATTNDGVATAKTAGIDVITAVNPPATAKTDAKKAIDEAATAKKAEIDGRSDLTAEEKAAAKSDVDTKAQAAKDAVDAATTNDGVETAKTSGIATITSVNPPATTKTEAKKAIDEAATAKKTEIDGRSDLTAEEKESAKSDVDTKAQTAKDAVDAATTNIDVETAKTSGVSTITAVNPAATTKNTAKSDIEAAATAKKSEIDSRTDLTDEEKQSAKDLVDSEVQKAKDAVDAATTNDGVTTAKTAGVDVIIAVNPPATAKMDAKRAIDDAATTKKAEIDSRTDLTDEEKQSAKDLVDSEVQKAKDAVDAATTNDGVTTAKTAGVDVITAVNPPATAKTEAKEAIEAAATTKKSEIDGRSDLTSEEKEAAKSDVDTKAQTAKDAIDAATTNDGVTTAKTAGVDVITAVNPPATAKTDAKKAIDEAATAKKEAIDSRTDLTDEEKQTAKSDVDTKAQTAKDAIDAATTNDGVTTAKTSGVDTIHAVNPPATAKTDAKKAIDEAATAKKVEIDSRTDLTDEEKQSAKDLVDSEVQKAKDAIDAATTNDGVSTAKTSGVDVITAVNPPATAKTEAKKAIDEAATAKKAEIDSRPDLTAEEKEAAKADVDTKAQTAKDAIDAATTNDGVETAKTSGVATITSVNPPATAKTEAKQVIDAAATAKKAEIDGRSDLTAEEKAIAKSDVDTKAQTAKDAIDAATTNTDVEAAKASGVSTITAVNPAATAKTEAKKAIDAAATAKKAEIDSRTDLTDEEKQTAKDLVDSEVQKAKDAIDAATTNDGVSTAKTAGVDVITAVNPSATAKTEAKDAIEAAATAKKAEIAGRSDLTSEEKEAAKSDVDTKAQSAKDAIDAATTNDGVETAKTSGVDVITAVNPPATAKTEAKKAIDEAATAKKAEIDSRTDLTDEEKQSAKSDVDTKAQSAKDAIDAATTNDGVATAKTAGVDVITAVNPPATAKTEAKKAIDEAAATKKAEIDGRSDLTFEEKEAAKSDVDTKAQTAKDAIDAATANDGVATAKTAGVEAITAVNPPATAKTEAKKAIDEAAATKKAEIDSRTDLTDEEKQSAKDLVDSEVQKAKDAVDAATTNDGVATAKTAGVDAITAVNPPATAKTDAKKAIDEAATTKKAELDSRPDLTSEEKEAAKSDVDTKAQTAKDAIDAATTNDGVETAKTSGVDTIRAVNPAATAKTDAKKAIDEAAAAKKSEIDGRSDLTSEEKEAAKSDVDTKAQTAKDAIDAATTNDGVTTAKTAGVDVITAVNPPATAKTEAKKAIDEAATAKKAEIDSRTDLTDEEKQSAKADVDTKAQTAKDAIDAATTNVDVETAKTSGVDTIRAVNPAATAKTEAKKAIDDAAATKKTEIDGRSDLTSEEKEAAKSDVDTKAQTAKDTIDAATTNDGVATAKTSGVSTITAVNPDATAKTDAKKAIDEAATAKKEAIDSRTDLTDEEKQSAKDLVDSEVQKAKDAVDAATTNDGVATVKTAGVDAITAVNPPATAKTDAKKAIDEAATAKKAEIESRPDLTSEEKEAAKSDVDTKAQSAKDTIDAATTNTDVDTAKTSGVSTITAVNPAATAKTEAKEAIETAATAKKAEIDSRPDLTSEEKESAKSDVDTKAQTAKDAIDAATTNDGVATAKTAGVDVITAVNPPATAKTDAKKAIDEAATAKKAEIDSRTDLTDEEKQTAKADVDTKAQTAKDAIDAATTNADVETAKTSGVDTIRAVNPAATAKTEAKRAIDEAAAAKKAAIDARTDLTDEEKAAAKAQVDTLASAAKQAIDQAKNLTGVNSELEKGLKAIALINPVAAQRASKDVALRTLPKTGDTNVSSLTMLGGILALLSVLSVAGKKKEEE</sequence>
<keyword evidence="4" id="KW-0572">Peptidoglycan-anchor</keyword>
<gene>
    <name evidence="7" type="ORF">BVE86_04630</name>
</gene>
<dbReference type="Pfam" id="PF20009">
    <property type="entry name" value="GEVED"/>
    <property type="match status" value="1"/>
</dbReference>
<feature type="compositionally biased region" description="Basic and acidic residues" evidence="5">
    <location>
        <begin position="1584"/>
        <end position="1632"/>
    </location>
</feature>
<feature type="region of interest" description="Disordered" evidence="5">
    <location>
        <begin position="2752"/>
        <end position="2777"/>
    </location>
</feature>
<dbReference type="RefSeq" id="WP_077063929.1">
    <property type="nucleotide sequence ID" value="NZ_MSPT01000008.1"/>
</dbReference>
<feature type="region of interest" description="Disordered" evidence="5">
    <location>
        <begin position="2105"/>
        <end position="2167"/>
    </location>
</feature>
<dbReference type="InterPro" id="IPR044024">
    <property type="entry name" value="aRib"/>
</dbReference>
<feature type="compositionally biased region" description="Basic and acidic residues" evidence="5">
    <location>
        <begin position="1522"/>
        <end position="1546"/>
    </location>
</feature>
<feature type="compositionally biased region" description="Basic and acidic residues" evidence="5">
    <location>
        <begin position="3677"/>
        <end position="3702"/>
    </location>
</feature>
<feature type="region of interest" description="Disordered" evidence="5">
    <location>
        <begin position="2373"/>
        <end position="2393"/>
    </location>
</feature>
<feature type="compositionally biased region" description="Polar residues" evidence="5">
    <location>
        <begin position="187"/>
        <end position="201"/>
    </location>
</feature>
<feature type="region of interest" description="Disordered" evidence="5">
    <location>
        <begin position="2065"/>
        <end position="2087"/>
    </location>
</feature>
<feature type="region of interest" description="Disordered" evidence="5">
    <location>
        <begin position="1520"/>
        <end position="1550"/>
    </location>
</feature>
<dbReference type="InterPro" id="IPR019931">
    <property type="entry name" value="LPXTG_anchor"/>
</dbReference>
<feature type="region of interest" description="Disordered" evidence="5">
    <location>
        <begin position="2681"/>
        <end position="2710"/>
    </location>
</feature>
<feature type="compositionally biased region" description="Basic and acidic residues" evidence="5">
    <location>
        <begin position="2138"/>
        <end position="2162"/>
    </location>
</feature>
<feature type="compositionally biased region" description="Basic and acidic residues" evidence="5">
    <location>
        <begin position="2065"/>
        <end position="2085"/>
    </location>
</feature>
<feature type="compositionally biased region" description="Polar residues" evidence="5">
    <location>
        <begin position="277"/>
        <end position="287"/>
    </location>
</feature>
<feature type="region of interest" description="Disordered" evidence="5">
    <location>
        <begin position="1988"/>
        <end position="2007"/>
    </location>
</feature>
<evidence type="ECO:0000256" key="3">
    <source>
        <dbReference type="ARBA" id="ARBA00022729"/>
    </source>
</evidence>
<dbReference type="PROSITE" id="PS50847">
    <property type="entry name" value="GRAM_POS_ANCHORING"/>
    <property type="match status" value="1"/>
</dbReference>
<feature type="compositionally biased region" description="Basic and acidic residues" evidence="5">
    <location>
        <begin position="1829"/>
        <end position="1854"/>
    </location>
</feature>
<dbReference type="PANTHER" id="PTHR34491:SF74">
    <property type="entry name" value="DUF4456 DOMAIN-CONTAINING PROTEIN"/>
    <property type="match status" value="1"/>
</dbReference>
<dbReference type="Pfam" id="PF04650">
    <property type="entry name" value="YSIRK_signal"/>
    <property type="match status" value="1"/>
</dbReference>
<feature type="region of interest" description="Disordered" evidence="5">
    <location>
        <begin position="4221"/>
        <end position="4241"/>
    </location>
</feature>
<evidence type="ECO:0000313" key="8">
    <source>
        <dbReference type="Proteomes" id="UP000188600"/>
    </source>
</evidence>
<feature type="region of interest" description="Disordered" evidence="5">
    <location>
        <begin position="2293"/>
        <end position="2315"/>
    </location>
</feature>
<dbReference type="Pfam" id="PF19076">
    <property type="entry name" value="CshA_repeat"/>
    <property type="match status" value="3"/>
</dbReference>
<feature type="compositionally biased region" description="Basic and acidic residues" evidence="5">
    <location>
        <begin position="1375"/>
        <end position="1392"/>
    </location>
</feature>
<dbReference type="InterPro" id="IPR009063">
    <property type="entry name" value="Ig/albumin-bd_sf"/>
</dbReference>
<feature type="region of interest" description="Disordered" evidence="5">
    <location>
        <begin position="2212"/>
        <end position="2241"/>
    </location>
</feature>
<feature type="compositionally biased region" description="Basic and acidic residues" evidence="5">
    <location>
        <begin position="2446"/>
        <end position="2470"/>
    </location>
</feature>
<feature type="compositionally biased region" description="Basic and acidic residues" evidence="5">
    <location>
        <begin position="3829"/>
        <end position="3856"/>
    </location>
</feature>
<reference evidence="7 8" key="1">
    <citation type="submission" date="2016-12" db="EMBL/GenBank/DDBJ databases">
        <authorList>
            <person name="Gulvik C.A."/>
        </authorList>
    </citation>
    <scope>NUCLEOTIDE SEQUENCE [LARGE SCALE GENOMIC DNA]</scope>
    <source>
        <strain evidence="7 8">12-5291</strain>
    </source>
</reference>
<feature type="region of interest" description="Disordered" evidence="5">
    <location>
        <begin position="3677"/>
        <end position="3704"/>
    </location>
</feature>
<feature type="region of interest" description="Disordered" evidence="5">
    <location>
        <begin position="1904"/>
        <end position="1935"/>
    </location>
</feature>
<feature type="region of interest" description="Disordered" evidence="5">
    <location>
        <begin position="3990"/>
        <end position="4009"/>
    </location>
</feature>
<feature type="compositionally biased region" description="Basic and acidic residues" evidence="5">
    <location>
        <begin position="2754"/>
        <end position="2777"/>
    </location>
</feature>
<feature type="compositionally biased region" description="Basic and acidic residues" evidence="5">
    <location>
        <begin position="2212"/>
        <end position="2239"/>
    </location>
</feature>
<feature type="region of interest" description="Disordered" evidence="5">
    <location>
        <begin position="3446"/>
        <end position="3474"/>
    </location>
</feature>
<dbReference type="Pfam" id="PF07564">
    <property type="entry name" value="DUF1542"/>
    <property type="match status" value="40"/>
</dbReference>
<feature type="region of interest" description="Disordered" evidence="5">
    <location>
        <begin position="2904"/>
        <end position="2931"/>
    </location>
</feature>